<dbReference type="RefSeq" id="WP_076841463.1">
    <property type="nucleotide sequence ID" value="NZ_AP018359.1"/>
</dbReference>
<evidence type="ECO:0000259" key="1">
    <source>
        <dbReference type="Pfam" id="PF00899"/>
    </source>
</evidence>
<evidence type="ECO:0000313" key="5">
    <source>
        <dbReference type="EMBL" id="WFN22767.1"/>
    </source>
</evidence>
<dbReference type="EMBL" id="AP018359">
    <property type="protein sequence ID" value="BBA43932.1"/>
    <property type="molecule type" value="Genomic_DNA"/>
</dbReference>
<dbReference type="SUPFAM" id="SSF102712">
    <property type="entry name" value="JAB1/MPN domain"/>
    <property type="match status" value="1"/>
</dbReference>
<reference evidence="4 6" key="4">
    <citation type="submission" date="2021-03" db="EMBL/GenBank/DDBJ databases">
        <title>Clinical course, treatment and visual outcome of an outbreak of Burkholderia contaminans endophthalmitis following cataract surgery.</title>
        <authorList>
            <person name="Lind C."/>
            <person name="Olsen K."/>
            <person name="Angelsen N.K."/>
            <person name="Krefting E.A."/>
            <person name="Fossen K."/>
            <person name="Gravningen K."/>
            <person name="Depoorter E."/>
            <person name="Vandamme P."/>
            <person name="Bertelsen G."/>
        </authorList>
    </citation>
    <scope>NUCLEOTIDE SEQUENCE [LARGE SCALE GENOMIC DNA]</scope>
    <source>
        <strain evidence="4 6">51242556</strain>
    </source>
</reference>
<dbReference type="Gene3D" id="3.40.140.10">
    <property type="entry name" value="Cytidine Deaminase, domain 2"/>
    <property type="match status" value="1"/>
</dbReference>
<reference evidence="3" key="3">
    <citation type="submission" date="2021-01" db="EMBL/GenBank/DDBJ databases">
        <title>Outbreak of Burkholderia contaminns endophthalmitis traced to a clinical ventilation system.</title>
        <authorList>
            <person name="Lipuma J."/>
            <person name="Spilker T."/>
            <person name="Kratholm J."/>
        </authorList>
    </citation>
    <scope>NUCLEOTIDE SEQUENCE</scope>
    <source>
        <strain evidence="3">HI4954</strain>
    </source>
</reference>
<dbReference type="InterPro" id="IPR035985">
    <property type="entry name" value="Ubiquitin-activating_enz"/>
</dbReference>
<sequence length="741" mass="80517">MNALLQGAIRSLEAHPAVESVTIEEAVDGGATARAIFRVNLPSRWAAAGGSPNGVRSREEVLFEFPPNFPESAPRITLREDFADTLPHTYLHKKGERVPPCITFGDKRDVMHSDGIIRLVDQMSDWLDKAALDQLAENEHGWEPSRRDVGFNFLEMDIHRLNGRPPFGGWRMFMCTATWSKNGLLSLARDPQAVSPLNDPGFMRDLPTTLKDDGVICSARVPLVFCWPQADTNGLPEVNAQYKADKVTTFAELAEQATEWRCRVALDDFVSNFNRLLGASKSRVEIILYLAFPIRRPKHVIGTQSEFEVMAYRISFVLGAKLSAADNTPVTPVAFISPVSGALLRRTSALREDVGESQLTFVGCGSLGSKLLMHVARAGSGAALLVDEKRLVAHNVARHVLLPEDVGRLQGKAERLANIVTSFGAMRPKVFGDDIRELDFSSAKFRGFFGGGRCLVVNTTGSPSVREFLAKATFEARVMESALMNHGTAAFMTVEGPGRNPSTTDLIYHAYERLRGVGALKQPTDSKESVLEIGVGCHSVTIPMSDARVSLIAAGVGQKLLEFGQDGLPDEGVTAVSTVGSDGMSITWSVDHVGPTQIARVYDDEGWAVRVLDAAHEKILNDVDQYPGVETGGLIVGNISPLTRQIVITDILPAAPDSTRSASRFVLGVQGTVDSIREYESLGGRTLWCLGTWHSHLAVSGPSPMDRDTARLLDGTLRYAAVLLIRHPEGYAALVRDGTLG</sequence>
<dbReference type="Pfam" id="PF14457">
    <property type="entry name" value="Prok-E2_A"/>
    <property type="match status" value="1"/>
</dbReference>
<dbReference type="AlphaFoldDB" id="A0A250LH73"/>
<accession>A0A250LH73</accession>
<dbReference type="Proteomes" id="UP001220209">
    <property type="component" value="Chromosome 3"/>
</dbReference>
<dbReference type="GeneID" id="93195452"/>
<dbReference type="OrthoDB" id="5470925at2"/>
<dbReference type="GO" id="GO:0008641">
    <property type="term" value="F:ubiquitin-like modifier activating enzyme activity"/>
    <property type="evidence" value="ECO:0007669"/>
    <property type="project" value="InterPro"/>
</dbReference>
<proteinExistence type="predicted"/>
<reference evidence="2" key="2">
    <citation type="journal article" date="2017" name="Genome Announc.">
        <title>High-Quality Draft Genome Sequence of Burkholderia contaminans CH-1, a Gram-Negative Bacterium That Metabolizes 2-Azahypoxanthine, a Plant Growth-Regulating Compound.</title>
        <authorList>
            <person name="Choi J.-H."/>
            <person name="Sugiura H."/>
            <person name="Moriuchi R."/>
            <person name="Kawagishi H."/>
            <person name="Dohra H."/>
        </authorList>
    </citation>
    <scope>NUCLEOTIDE SEQUENCE</scope>
    <source>
        <strain evidence="2">CH-1</strain>
    </source>
</reference>
<dbReference type="Gene3D" id="3.40.50.720">
    <property type="entry name" value="NAD(P)-binding Rossmann-like Domain"/>
    <property type="match status" value="1"/>
</dbReference>
<protein>
    <submittedName>
        <fullName evidence="3">Mov34/MPN/PAD-1 family protein</fullName>
    </submittedName>
</protein>
<dbReference type="EMBL" id="JAENIB010000054">
    <property type="protein sequence ID" value="MBK1936212.1"/>
    <property type="molecule type" value="Genomic_DNA"/>
</dbReference>
<evidence type="ECO:0000313" key="3">
    <source>
        <dbReference type="EMBL" id="MBK1936212.1"/>
    </source>
</evidence>
<dbReference type="EMBL" id="JAGEMX010000043">
    <property type="protein sequence ID" value="MBO1835733.1"/>
    <property type="molecule type" value="Genomic_DNA"/>
</dbReference>
<evidence type="ECO:0000313" key="6">
    <source>
        <dbReference type="Proteomes" id="UP000664048"/>
    </source>
</evidence>
<gene>
    <name evidence="2" type="ORF">BCCH1_64340</name>
    <name evidence="4" type="ORF">J4M89_40840</name>
    <name evidence="3" type="ORF">JIN94_40745</name>
    <name evidence="5" type="ORF">LXE91_32915</name>
</gene>
<dbReference type="InterPro" id="IPR000594">
    <property type="entry name" value="ThiF_NAD_FAD-bd"/>
</dbReference>
<dbReference type="SUPFAM" id="SSF69572">
    <property type="entry name" value="Activating enzymes of the ubiquitin-like proteins"/>
    <property type="match status" value="1"/>
</dbReference>
<evidence type="ECO:0000313" key="4">
    <source>
        <dbReference type="EMBL" id="MBO1835733.1"/>
    </source>
</evidence>
<feature type="domain" description="THIF-type NAD/FAD binding fold" evidence="1">
    <location>
        <begin position="351"/>
        <end position="423"/>
    </location>
</feature>
<keyword evidence="6" id="KW-1185">Reference proteome</keyword>
<evidence type="ECO:0000313" key="2">
    <source>
        <dbReference type="EMBL" id="BBA43932.1"/>
    </source>
</evidence>
<dbReference type="EMBL" id="CP090642">
    <property type="protein sequence ID" value="WFN22767.1"/>
    <property type="molecule type" value="Genomic_DNA"/>
</dbReference>
<reference evidence="2" key="1">
    <citation type="journal article" date="2016" name="Biosci. Biotechnol. Biochem.">
        <title>Bioconversion of AHX to AOH by resting cells of Burkholderia contaminans CH-1.</title>
        <authorList>
            <person name="Choi J.H."/>
            <person name="Kikuchi A."/>
            <person name="Pumkaeo P."/>
            <person name="Hirai H."/>
            <person name="Tokuyama S."/>
            <person name="Kawagishi H."/>
        </authorList>
    </citation>
    <scope>NUCLEOTIDE SEQUENCE</scope>
    <source>
        <strain evidence="2">CH-1</strain>
    </source>
</reference>
<name>A0A250LH73_9BURK</name>
<evidence type="ECO:0000313" key="7">
    <source>
        <dbReference type="Proteomes" id="UP001220209"/>
    </source>
</evidence>
<dbReference type="Proteomes" id="UP000664048">
    <property type="component" value="Unassembled WGS sequence"/>
</dbReference>
<reference evidence="5 7" key="5">
    <citation type="submission" date="2021-12" db="EMBL/GenBank/DDBJ databases">
        <title>Genomic and phenotypic characterization of three Burkholderia contaminans isolates recovered from different sources.</title>
        <authorList>
            <person name="Lopez De Volder A."/>
            <person name="Fan Y."/>
            <person name="Nunvar J."/>
            <person name="Herrera T."/>
            <person name="Timp W."/>
            <person name="Degrossi J."/>
        </authorList>
    </citation>
    <scope>NUCLEOTIDE SEQUENCE [LARGE SCALE GENOMIC DNA]</scope>
    <source>
        <strain evidence="5 7">LMG 23361</strain>
    </source>
</reference>
<organism evidence="2">
    <name type="scientific">Burkholderia contaminans</name>
    <dbReference type="NCBI Taxonomy" id="488447"/>
    <lineage>
        <taxon>Bacteria</taxon>
        <taxon>Pseudomonadati</taxon>
        <taxon>Pseudomonadota</taxon>
        <taxon>Betaproteobacteria</taxon>
        <taxon>Burkholderiales</taxon>
        <taxon>Burkholderiaceae</taxon>
        <taxon>Burkholderia</taxon>
        <taxon>Burkholderia cepacia complex</taxon>
    </lineage>
</organism>
<dbReference type="Proteomes" id="UP000611459">
    <property type="component" value="Unassembled WGS sequence"/>
</dbReference>
<dbReference type="InterPro" id="IPR032865">
    <property type="entry name" value="Prok-E2_A"/>
</dbReference>
<dbReference type="Pfam" id="PF00899">
    <property type="entry name" value="ThiF"/>
    <property type="match status" value="1"/>
</dbReference>